<accession>A0A5B7F459</accession>
<evidence type="ECO:0000313" key="1">
    <source>
        <dbReference type="EMBL" id="MPC40337.1"/>
    </source>
</evidence>
<evidence type="ECO:0000313" key="2">
    <source>
        <dbReference type="Proteomes" id="UP000324222"/>
    </source>
</evidence>
<sequence>MYLLVRLHETKQSVLPPWMARMCYQGSNSCGRFSEAACPRSLDVTHVLSGRVQFLRIRFSEAACPCYLDGTHVLSGRVHFLRGRFSEAACPRYLDGTHVFSGRVQFVRGRCSETVGVFQCKSQFPAAGPHASAVCVLF</sequence>
<dbReference type="AlphaFoldDB" id="A0A5B7F459"/>
<protein>
    <submittedName>
        <fullName evidence="1">Uncharacterized protein</fullName>
    </submittedName>
</protein>
<organism evidence="1 2">
    <name type="scientific">Portunus trituberculatus</name>
    <name type="common">Swimming crab</name>
    <name type="synonym">Neptunus trituberculatus</name>
    <dbReference type="NCBI Taxonomy" id="210409"/>
    <lineage>
        <taxon>Eukaryota</taxon>
        <taxon>Metazoa</taxon>
        <taxon>Ecdysozoa</taxon>
        <taxon>Arthropoda</taxon>
        <taxon>Crustacea</taxon>
        <taxon>Multicrustacea</taxon>
        <taxon>Malacostraca</taxon>
        <taxon>Eumalacostraca</taxon>
        <taxon>Eucarida</taxon>
        <taxon>Decapoda</taxon>
        <taxon>Pleocyemata</taxon>
        <taxon>Brachyura</taxon>
        <taxon>Eubrachyura</taxon>
        <taxon>Portunoidea</taxon>
        <taxon>Portunidae</taxon>
        <taxon>Portuninae</taxon>
        <taxon>Portunus</taxon>
    </lineage>
</organism>
<comment type="caution">
    <text evidence="1">The sequence shown here is derived from an EMBL/GenBank/DDBJ whole genome shotgun (WGS) entry which is preliminary data.</text>
</comment>
<dbReference type="EMBL" id="VSRR010004659">
    <property type="protein sequence ID" value="MPC40337.1"/>
    <property type="molecule type" value="Genomic_DNA"/>
</dbReference>
<name>A0A5B7F459_PORTR</name>
<reference evidence="1 2" key="1">
    <citation type="submission" date="2019-05" db="EMBL/GenBank/DDBJ databases">
        <title>Another draft genome of Portunus trituberculatus and its Hox gene families provides insights of decapod evolution.</title>
        <authorList>
            <person name="Jeong J.-H."/>
            <person name="Song I."/>
            <person name="Kim S."/>
            <person name="Choi T."/>
            <person name="Kim D."/>
            <person name="Ryu S."/>
            <person name="Kim W."/>
        </authorList>
    </citation>
    <scope>NUCLEOTIDE SEQUENCE [LARGE SCALE GENOMIC DNA]</scope>
    <source>
        <tissue evidence="1">Muscle</tissue>
    </source>
</reference>
<dbReference type="Proteomes" id="UP000324222">
    <property type="component" value="Unassembled WGS sequence"/>
</dbReference>
<gene>
    <name evidence="1" type="ORF">E2C01_033893</name>
</gene>
<proteinExistence type="predicted"/>
<keyword evidence="2" id="KW-1185">Reference proteome</keyword>